<organism evidence="1 2">
    <name type="scientific">Acanthopleuribacter pedis</name>
    <dbReference type="NCBI Taxonomy" id="442870"/>
    <lineage>
        <taxon>Bacteria</taxon>
        <taxon>Pseudomonadati</taxon>
        <taxon>Acidobacteriota</taxon>
        <taxon>Holophagae</taxon>
        <taxon>Acanthopleuribacterales</taxon>
        <taxon>Acanthopleuribacteraceae</taxon>
        <taxon>Acanthopleuribacter</taxon>
    </lineage>
</organism>
<comment type="caution">
    <text evidence="1">The sequence shown here is derived from an EMBL/GenBank/DDBJ whole genome shotgun (WGS) entry which is preliminary data.</text>
</comment>
<accession>A0A8J7Q815</accession>
<dbReference type="RefSeq" id="WP_207859183.1">
    <property type="nucleotide sequence ID" value="NZ_JAFREP010000010.1"/>
</dbReference>
<evidence type="ECO:0000313" key="2">
    <source>
        <dbReference type="Proteomes" id="UP000664417"/>
    </source>
</evidence>
<keyword evidence="2" id="KW-1185">Reference proteome</keyword>
<gene>
    <name evidence="1" type="ORF">J3U88_12890</name>
</gene>
<sequence>MNPFVTTRFGFRATQVVALLFLLFGAFDLTAQSSTDFEARKAAFRQTALANLNNNALPIQAFEGLPLSETHLDDLLSGLLDRETSDFVLVVLMRVLCLTDAYDERILPIITQLPFWLRENEDLRVYWSENHMIMWMSSDWLMMERFDWSVDDALRKRLIHYLNLKIEYGYYEFFSSTYYPYTLSGLLNLADFSQDMEIAALAASAAQRLMADVLLLVNEQGAFFPAAGRNYVSKYLSALNHNHDKVNYLFTGLGPVPTDASHASAFVATSSVDFGAVIDSWRPQLNQSLTLGHPLSQGDVLHAGQSDIDRIIFQWSAGGYFHPDLAEDTLWLLDELDLWEHHDFNDFAGFEGFPAWVASTGSIILASITRSSVLTGVNIAIYKDGPVSLTATQGYWSGRLGYQLFPWVASTGTIAVWTQSGEVKTEWRDRGSMNANTHLPHVTQNDNVALVMYQPNVDLPIFGIDDLDVALYWPEDRFDETRAFGNWVLGREGDGYVAVYKHCNAVINGHFACDDERGQTWAVVVGNNQSHGDFDAFETVIRAGSVREQWRWDWRKFTFNYVARVQVDGKTIEKTW</sequence>
<reference evidence="1" key="1">
    <citation type="submission" date="2021-03" db="EMBL/GenBank/DDBJ databases">
        <authorList>
            <person name="Wang G."/>
        </authorList>
    </citation>
    <scope>NUCLEOTIDE SEQUENCE</scope>
    <source>
        <strain evidence="1">KCTC 12899</strain>
    </source>
</reference>
<dbReference type="EMBL" id="JAFREP010000010">
    <property type="protein sequence ID" value="MBO1319362.1"/>
    <property type="molecule type" value="Genomic_DNA"/>
</dbReference>
<dbReference type="Proteomes" id="UP000664417">
    <property type="component" value="Unassembled WGS sequence"/>
</dbReference>
<proteinExistence type="predicted"/>
<dbReference type="AlphaFoldDB" id="A0A8J7Q815"/>
<protein>
    <submittedName>
        <fullName evidence="1">Uncharacterized protein</fullName>
    </submittedName>
</protein>
<evidence type="ECO:0000313" key="1">
    <source>
        <dbReference type="EMBL" id="MBO1319362.1"/>
    </source>
</evidence>
<name>A0A8J7Q815_9BACT</name>